<dbReference type="InterPro" id="IPR029060">
    <property type="entry name" value="PIN-like_dom_sf"/>
</dbReference>
<dbReference type="EMBL" id="CAFBPM010000018">
    <property type="protein sequence ID" value="CAB5029666.1"/>
    <property type="molecule type" value="Genomic_DNA"/>
</dbReference>
<feature type="domain" description="PIN" evidence="1">
    <location>
        <begin position="1"/>
        <end position="115"/>
    </location>
</feature>
<evidence type="ECO:0000313" key="3">
    <source>
        <dbReference type="EMBL" id="CAB4877167.1"/>
    </source>
</evidence>
<name>A0A6J7E294_9ZZZZ</name>
<dbReference type="AlphaFoldDB" id="A0A6J7E294"/>
<dbReference type="PANTHER" id="PTHR34610:SF4">
    <property type="entry name" value="SLL8027 PROTEIN"/>
    <property type="match status" value="1"/>
</dbReference>
<gene>
    <name evidence="2" type="ORF">UFOPK3164_00993</name>
    <name evidence="3" type="ORF">UFOPK3427_01202</name>
    <name evidence="4" type="ORF">UFOPK4112_01505</name>
</gene>
<reference evidence="3" key="1">
    <citation type="submission" date="2020-05" db="EMBL/GenBank/DDBJ databases">
        <authorList>
            <person name="Chiriac C."/>
            <person name="Salcher M."/>
            <person name="Ghai R."/>
            <person name="Kavagutti S V."/>
        </authorList>
    </citation>
    <scope>NUCLEOTIDE SEQUENCE</scope>
</reference>
<dbReference type="InterPro" id="IPR002850">
    <property type="entry name" value="PIN_toxin-like"/>
</dbReference>
<evidence type="ECO:0000313" key="4">
    <source>
        <dbReference type="EMBL" id="CAB5029666.1"/>
    </source>
</evidence>
<proteinExistence type="predicted"/>
<dbReference type="NCBIfam" id="TIGR00305">
    <property type="entry name" value="putative toxin-antitoxin system toxin component, PIN family"/>
    <property type="match status" value="1"/>
</dbReference>
<evidence type="ECO:0000259" key="1">
    <source>
        <dbReference type="SMART" id="SM00670"/>
    </source>
</evidence>
<protein>
    <submittedName>
        <fullName evidence="3">Unannotated protein</fullName>
    </submittedName>
</protein>
<dbReference type="Pfam" id="PF13470">
    <property type="entry name" value="PIN_3"/>
    <property type="match status" value="1"/>
</dbReference>
<sequence>MKAVVDSNVIISGLINQSGPPGIILKKGMNQEFEMVASPLLLDEIEGVMRREWFVSHYLSDHQEFLESFRQHAKLYLDEPRQHAVLPSDSDDVFLLDLAVSTSSLLVTGDHALSALAGSLPVLTPRSFLNLLDATEENLQDCLPGQFTLDRFAALVAEARKQTLRGNSKTEREMA</sequence>
<evidence type="ECO:0000313" key="2">
    <source>
        <dbReference type="EMBL" id="CAB4829158.1"/>
    </source>
</evidence>
<dbReference type="EMBL" id="CAFABE010000042">
    <property type="protein sequence ID" value="CAB4829158.1"/>
    <property type="molecule type" value="Genomic_DNA"/>
</dbReference>
<dbReference type="PANTHER" id="PTHR34610">
    <property type="entry name" value="SSL7007 PROTEIN"/>
    <property type="match status" value="1"/>
</dbReference>
<dbReference type="InterPro" id="IPR002716">
    <property type="entry name" value="PIN_dom"/>
</dbReference>
<dbReference type="SUPFAM" id="SSF88723">
    <property type="entry name" value="PIN domain-like"/>
    <property type="match status" value="1"/>
</dbReference>
<dbReference type="SMART" id="SM00670">
    <property type="entry name" value="PINc"/>
    <property type="match status" value="1"/>
</dbReference>
<accession>A0A6J7E294</accession>
<dbReference type="EMBL" id="CAFBLT010000001">
    <property type="protein sequence ID" value="CAB4877167.1"/>
    <property type="molecule type" value="Genomic_DNA"/>
</dbReference>
<organism evidence="3">
    <name type="scientific">freshwater metagenome</name>
    <dbReference type="NCBI Taxonomy" id="449393"/>
    <lineage>
        <taxon>unclassified sequences</taxon>
        <taxon>metagenomes</taxon>
        <taxon>ecological metagenomes</taxon>
    </lineage>
</organism>